<protein>
    <submittedName>
        <fullName evidence="2">WYL domain-containing protein</fullName>
    </submittedName>
</protein>
<evidence type="ECO:0000313" key="2">
    <source>
        <dbReference type="EMBL" id="MBL4937817.1"/>
    </source>
</evidence>
<keyword evidence="3" id="KW-1185">Reference proteome</keyword>
<evidence type="ECO:0000259" key="1">
    <source>
        <dbReference type="Pfam" id="PF13280"/>
    </source>
</evidence>
<sequence>MSSAKYGITANRDTVKDTLSKIQQFYGEDIIRCETTERSTQDYKNTNTYTYRYYYNRSISDEDLQILIDNVMFSKMMTKEKVEELTKKLKGYASEDFQKKLNYLHMIPDKQYTLNKLTLDNIALIHQVIYENRNRRYDKEKRIIFNFNGYRADKKLHKTRKEAYIVLPLRVCEANHRYYLICYSEGKDNLSHYRIDLMTNLKEQEFCRLERNEKKEGLINNLSAKTVSEYMSEHLYMFYGDSKLIELEIQKYKGDAGMTFLFDAFGTNWNVISEDKNKVIVSVRCTVDAMKIWVMQYINKVKVIGPDYVKREIEDAMIKSLEAYIHK</sequence>
<feature type="domain" description="WYL" evidence="1">
    <location>
        <begin position="157"/>
        <end position="202"/>
    </location>
</feature>
<reference evidence="2 3" key="1">
    <citation type="submission" date="2021-01" db="EMBL/GenBank/DDBJ databases">
        <title>Genome public.</title>
        <authorList>
            <person name="Liu C."/>
            <person name="Sun Q."/>
        </authorList>
    </citation>
    <scope>NUCLEOTIDE SEQUENCE [LARGE SCALE GENOMIC DNA]</scope>
    <source>
        <strain evidence="2 3">YIM B02515</strain>
    </source>
</reference>
<proteinExistence type="predicted"/>
<organism evidence="2 3">
    <name type="scientific">Clostridium rhizosphaerae</name>
    <dbReference type="NCBI Taxonomy" id="2803861"/>
    <lineage>
        <taxon>Bacteria</taxon>
        <taxon>Bacillati</taxon>
        <taxon>Bacillota</taxon>
        <taxon>Clostridia</taxon>
        <taxon>Eubacteriales</taxon>
        <taxon>Clostridiaceae</taxon>
        <taxon>Clostridium</taxon>
    </lineage>
</organism>
<accession>A0ABS1TEN0</accession>
<comment type="caution">
    <text evidence="2">The sequence shown here is derived from an EMBL/GenBank/DDBJ whole genome shotgun (WGS) entry which is preliminary data.</text>
</comment>
<name>A0ABS1TEN0_9CLOT</name>
<evidence type="ECO:0000313" key="3">
    <source>
        <dbReference type="Proteomes" id="UP000632377"/>
    </source>
</evidence>
<dbReference type="Proteomes" id="UP000632377">
    <property type="component" value="Unassembled WGS sequence"/>
</dbReference>
<gene>
    <name evidence="2" type="ORF">JK636_19095</name>
</gene>
<dbReference type="EMBL" id="JAESWC010000018">
    <property type="protein sequence ID" value="MBL4937817.1"/>
    <property type="molecule type" value="Genomic_DNA"/>
</dbReference>
<dbReference type="Pfam" id="PF13280">
    <property type="entry name" value="WYL"/>
    <property type="match status" value="1"/>
</dbReference>
<dbReference type="InterPro" id="IPR026881">
    <property type="entry name" value="WYL_dom"/>
</dbReference>